<evidence type="ECO:0000256" key="1">
    <source>
        <dbReference type="SAM" id="Phobius"/>
    </source>
</evidence>
<dbReference type="PANTHER" id="PTHR40629:SF1">
    <property type="entry name" value="PRO41 PROTEIN"/>
    <property type="match status" value="1"/>
</dbReference>
<evidence type="ECO:0000313" key="4">
    <source>
        <dbReference type="Proteomes" id="UP001302602"/>
    </source>
</evidence>
<dbReference type="GeneID" id="87826339"/>
<sequence>MGEPVNAYLARLIILTSAGYQLAAAIFGFLYPKILFDFATKQLDCLITPIPFLQILNVALSLVVLCWEWPLYYVAELSLQRKILPRLIIYPVVSAAAIGLYQATNAALYYLIGTLVYLLAYISEREG</sequence>
<evidence type="ECO:0000313" key="3">
    <source>
        <dbReference type="EMBL" id="KAK4119385.1"/>
    </source>
</evidence>
<keyword evidence="4" id="KW-1185">Reference proteome</keyword>
<feature type="transmembrane region" description="Helical" evidence="1">
    <location>
        <begin position="107"/>
        <end position="123"/>
    </location>
</feature>
<protein>
    <recommendedName>
        <fullName evidence="2">DUF7727 domain-containing protein</fullName>
    </recommendedName>
</protein>
<proteinExistence type="predicted"/>
<name>A0AAN6TRI1_9PEZI</name>
<accession>A0AAN6TRI1</accession>
<dbReference type="Proteomes" id="UP001302602">
    <property type="component" value="Unassembled WGS sequence"/>
</dbReference>
<reference evidence="3" key="2">
    <citation type="submission" date="2023-05" db="EMBL/GenBank/DDBJ databases">
        <authorList>
            <consortium name="Lawrence Berkeley National Laboratory"/>
            <person name="Steindorff A."/>
            <person name="Hensen N."/>
            <person name="Bonometti L."/>
            <person name="Westerberg I."/>
            <person name="Brannstrom I.O."/>
            <person name="Guillou S."/>
            <person name="Cros-Aarteil S."/>
            <person name="Calhoun S."/>
            <person name="Haridas S."/>
            <person name="Kuo A."/>
            <person name="Mondo S."/>
            <person name="Pangilinan J."/>
            <person name="Riley R."/>
            <person name="Labutti K."/>
            <person name="Andreopoulos B."/>
            <person name="Lipzen A."/>
            <person name="Chen C."/>
            <person name="Yanf M."/>
            <person name="Daum C."/>
            <person name="Ng V."/>
            <person name="Clum A."/>
            <person name="Ohm R."/>
            <person name="Martin F."/>
            <person name="Silar P."/>
            <person name="Natvig D."/>
            <person name="Lalanne C."/>
            <person name="Gautier V."/>
            <person name="Ament-Velasquez S.L."/>
            <person name="Kruys A."/>
            <person name="Hutchinson M.I."/>
            <person name="Powell A.J."/>
            <person name="Barry K."/>
            <person name="Miller A.N."/>
            <person name="Grigoriev I.V."/>
            <person name="Debuchy R."/>
            <person name="Gladieux P."/>
            <person name="Thoren M.H."/>
            <person name="Johannesson H."/>
        </authorList>
    </citation>
    <scope>NUCLEOTIDE SEQUENCE</scope>
    <source>
        <strain evidence="3">CBS 731.68</strain>
    </source>
</reference>
<dbReference type="AlphaFoldDB" id="A0AAN6TRI1"/>
<dbReference type="InterPro" id="IPR056144">
    <property type="entry name" value="DUF7727"/>
</dbReference>
<gene>
    <name evidence="3" type="ORF">N657DRAFT_581829</name>
</gene>
<feature type="transmembrane region" description="Helical" evidence="1">
    <location>
        <begin position="83"/>
        <end position="101"/>
    </location>
</feature>
<organism evidence="3 4">
    <name type="scientific">Parathielavia appendiculata</name>
    <dbReference type="NCBI Taxonomy" id="2587402"/>
    <lineage>
        <taxon>Eukaryota</taxon>
        <taxon>Fungi</taxon>
        <taxon>Dikarya</taxon>
        <taxon>Ascomycota</taxon>
        <taxon>Pezizomycotina</taxon>
        <taxon>Sordariomycetes</taxon>
        <taxon>Sordariomycetidae</taxon>
        <taxon>Sordariales</taxon>
        <taxon>Chaetomiaceae</taxon>
        <taxon>Parathielavia</taxon>
    </lineage>
</organism>
<feature type="domain" description="DUF7727" evidence="2">
    <location>
        <begin position="1"/>
        <end position="123"/>
    </location>
</feature>
<feature type="transmembrane region" description="Helical" evidence="1">
    <location>
        <begin position="51"/>
        <end position="71"/>
    </location>
</feature>
<evidence type="ECO:0000259" key="2">
    <source>
        <dbReference type="Pfam" id="PF24853"/>
    </source>
</evidence>
<keyword evidence="1" id="KW-0472">Membrane</keyword>
<dbReference type="RefSeq" id="XP_062643158.1">
    <property type="nucleotide sequence ID" value="XM_062789569.1"/>
</dbReference>
<dbReference type="PANTHER" id="PTHR40629">
    <property type="entry name" value="PRO41 PROTEIN"/>
    <property type="match status" value="1"/>
</dbReference>
<reference evidence="3" key="1">
    <citation type="journal article" date="2023" name="Mol. Phylogenet. Evol.">
        <title>Genome-scale phylogeny and comparative genomics of the fungal order Sordariales.</title>
        <authorList>
            <person name="Hensen N."/>
            <person name="Bonometti L."/>
            <person name="Westerberg I."/>
            <person name="Brannstrom I.O."/>
            <person name="Guillou S."/>
            <person name="Cros-Aarteil S."/>
            <person name="Calhoun S."/>
            <person name="Haridas S."/>
            <person name="Kuo A."/>
            <person name="Mondo S."/>
            <person name="Pangilinan J."/>
            <person name="Riley R."/>
            <person name="LaButti K."/>
            <person name="Andreopoulos B."/>
            <person name="Lipzen A."/>
            <person name="Chen C."/>
            <person name="Yan M."/>
            <person name="Daum C."/>
            <person name="Ng V."/>
            <person name="Clum A."/>
            <person name="Steindorff A."/>
            <person name="Ohm R.A."/>
            <person name="Martin F."/>
            <person name="Silar P."/>
            <person name="Natvig D.O."/>
            <person name="Lalanne C."/>
            <person name="Gautier V."/>
            <person name="Ament-Velasquez S.L."/>
            <person name="Kruys A."/>
            <person name="Hutchinson M.I."/>
            <person name="Powell A.J."/>
            <person name="Barry K."/>
            <person name="Miller A.N."/>
            <person name="Grigoriev I.V."/>
            <person name="Debuchy R."/>
            <person name="Gladieux P."/>
            <person name="Hiltunen Thoren M."/>
            <person name="Johannesson H."/>
        </authorList>
    </citation>
    <scope>NUCLEOTIDE SEQUENCE</scope>
    <source>
        <strain evidence="3">CBS 731.68</strain>
    </source>
</reference>
<dbReference type="EMBL" id="MU853249">
    <property type="protein sequence ID" value="KAK4119385.1"/>
    <property type="molecule type" value="Genomic_DNA"/>
</dbReference>
<dbReference type="Pfam" id="PF24853">
    <property type="entry name" value="DUF7727"/>
    <property type="match status" value="1"/>
</dbReference>
<keyword evidence="1" id="KW-1133">Transmembrane helix</keyword>
<comment type="caution">
    <text evidence="3">The sequence shown here is derived from an EMBL/GenBank/DDBJ whole genome shotgun (WGS) entry which is preliminary data.</text>
</comment>
<keyword evidence="1" id="KW-0812">Transmembrane</keyword>
<feature type="transmembrane region" description="Helical" evidence="1">
    <location>
        <begin position="12"/>
        <end position="31"/>
    </location>
</feature>